<evidence type="ECO:0000256" key="7">
    <source>
        <dbReference type="ARBA" id="ARBA00051712"/>
    </source>
</evidence>
<sequence>MTRPFLKMNGLGNDFIVIDARDAGFAPRTEDIRAWGDRASGIGFDQLIAIEGSETGDAFMRVWNSDGGTVETCGNALRCVGWVLDKATDSDELTIDTLGGLTTAKVLEADARTGMVSVDMGKPRLNWDQIPLSEEMDTLRLELQIGPIDAPLYHTPVAVSMGNPHVVFFVDDVMAVDVERSGSLIEHHPLFPEGVNVEFAQVIDRNIIRMRVWERGAGITKACGTGACATLVAAARRGLTERHGNVIMDGGPLHILWRAADDHVIMTGPVEVEFEGQLDG</sequence>
<feature type="binding site" evidence="8">
    <location>
        <position position="64"/>
    </location>
    <ligand>
        <name>substrate</name>
    </ligand>
</feature>
<keyword evidence="8" id="KW-0963">Cytoplasm</keyword>
<feature type="binding site" evidence="8">
    <location>
        <position position="46"/>
    </location>
    <ligand>
        <name>substrate</name>
    </ligand>
</feature>
<feature type="active site" description="Proton acceptor" evidence="8">
    <location>
        <position position="223"/>
    </location>
</feature>
<protein>
    <recommendedName>
        <fullName evidence="3 8">Diaminopimelate epimerase</fullName>
        <shortName evidence="8">DAP epimerase</shortName>
        <ecNumber evidence="3 8">5.1.1.7</ecNumber>
    </recommendedName>
    <alternativeName>
        <fullName evidence="8">PLP-independent amino acid racemase</fullName>
    </alternativeName>
</protein>
<keyword evidence="11" id="KW-1185">Reference proteome</keyword>
<dbReference type="GO" id="GO:0005829">
    <property type="term" value="C:cytosol"/>
    <property type="evidence" value="ECO:0007669"/>
    <property type="project" value="TreeGrafter"/>
</dbReference>
<evidence type="ECO:0000313" key="11">
    <source>
        <dbReference type="Proteomes" id="UP000662572"/>
    </source>
</evidence>
<dbReference type="AlphaFoldDB" id="A0A918PT64"/>
<evidence type="ECO:0000256" key="6">
    <source>
        <dbReference type="ARBA" id="ARBA00023235"/>
    </source>
</evidence>
<evidence type="ECO:0000256" key="4">
    <source>
        <dbReference type="ARBA" id="ARBA00022605"/>
    </source>
</evidence>
<dbReference type="InterPro" id="IPR001653">
    <property type="entry name" value="DAP_epimerase_DapF"/>
</dbReference>
<feature type="binding site" evidence="8">
    <location>
        <position position="163"/>
    </location>
    <ligand>
        <name>substrate</name>
    </ligand>
</feature>
<comment type="subunit">
    <text evidence="8">Homodimer.</text>
</comment>
<dbReference type="EC" id="5.1.1.7" evidence="3 8"/>
<dbReference type="EMBL" id="BMZB01000001">
    <property type="protein sequence ID" value="GGZ21103.1"/>
    <property type="molecule type" value="Genomic_DNA"/>
</dbReference>
<reference evidence="10" key="1">
    <citation type="journal article" date="2014" name="Int. J. Syst. Evol. Microbiol.">
        <title>Complete genome sequence of Corynebacterium casei LMG S-19264T (=DSM 44701T), isolated from a smear-ripened cheese.</title>
        <authorList>
            <consortium name="US DOE Joint Genome Institute (JGI-PGF)"/>
            <person name="Walter F."/>
            <person name="Albersmeier A."/>
            <person name="Kalinowski J."/>
            <person name="Ruckert C."/>
        </authorList>
    </citation>
    <scope>NUCLEOTIDE SEQUENCE</scope>
    <source>
        <strain evidence="10">KCTC 32296</strain>
    </source>
</reference>
<comment type="function">
    <text evidence="8">Catalyzes the stereoinversion of LL-2,6-diaminopimelate (L,L-DAP) to meso-diaminopimelate (meso-DAP), a precursor of L-lysine and an essential component of the bacterial peptidoglycan.</text>
</comment>
<keyword evidence="6 8" id="KW-0413">Isomerase</keyword>
<feature type="active site" evidence="9">
    <location>
        <position position="73"/>
    </location>
</feature>
<dbReference type="SUPFAM" id="SSF54506">
    <property type="entry name" value="Diaminopimelate epimerase-like"/>
    <property type="match status" value="2"/>
</dbReference>
<feature type="site" description="Could be important to modulate the pK values of the two catalytic cysteine residues" evidence="8">
    <location>
        <position position="214"/>
    </location>
</feature>
<dbReference type="PROSITE" id="PS01326">
    <property type="entry name" value="DAP_EPIMERASE"/>
    <property type="match status" value="1"/>
</dbReference>
<comment type="pathway">
    <text evidence="1 8">Amino-acid biosynthesis; L-lysine biosynthesis via DAP pathway; DL-2,6-diaminopimelate from LL-2,6-diaminopimelate: step 1/1.</text>
</comment>
<reference evidence="10" key="2">
    <citation type="submission" date="2020-09" db="EMBL/GenBank/DDBJ databases">
        <authorList>
            <person name="Sun Q."/>
            <person name="Kim S."/>
        </authorList>
    </citation>
    <scope>NUCLEOTIDE SEQUENCE</scope>
    <source>
        <strain evidence="10">KCTC 32296</strain>
    </source>
</reference>
<dbReference type="Proteomes" id="UP000662572">
    <property type="component" value="Unassembled WGS sequence"/>
</dbReference>
<feature type="active site" description="Proton donor" evidence="8">
    <location>
        <position position="73"/>
    </location>
</feature>
<dbReference type="GO" id="GO:0008837">
    <property type="term" value="F:diaminopimelate epimerase activity"/>
    <property type="evidence" value="ECO:0007669"/>
    <property type="project" value="UniProtKB-UniRule"/>
</dbReference>
<feature type="binding site" evidence="8">
    <location>
        <begin position="74"/>
        <end position="75"/>
    </location>
    <ligand>
        <name>substrate</name>
    </ligand>
</feature>
<dbReference type="HAMAP" id="MF_00197">
    <property type="entry name" value="DAP_epimerase"/>
    <property type="match status" value="1"/>
</dbReference>
<name>A0A918PT64_9CAUL</name>
<comment type="catalytic activity">
    <reaction evidence="7 8">
        <text>(2S,6S)-2,6-diaminopimelate = meso-2,6-diaminopimelate</text>
        <dbReference type="Rhea" id="RHEA:15393"/>
        <dbReference type="ChEBI" id="CHEBI:57609"/>
        <dbReference type="ChEBI" id="CHEBI:57791"/>
        <dbReference type="EC" id="5.1.1.7"/>
    </reaction>
</comment>
<dbReference type="Pfam" id="PF01678">
    <property type="entry name" value="DAP_epimerase"/>
    <property type="match status" value="2"/>
</dbReference>
<keyword evidence="5 8" id="KW-0457">Lysine biosynthesis</keyword>
<proteinExistence type="inferred from homology"/>
<evidence type="ECO:0000256" key="3">
    <source>
        <dbReference type="ARBA" id="ARBA00013080"/>
    </source>
</evidence>
<accession>A0A918PT64</accession>
<feature type="binding site" evidence="8">
    <location>
        <position position="196"/>
    </location>
    <ligand>
        <name>substrate</name>
    </ligand>
</feature>
<dbReference type="NCBIfam" id="TIGR00652">
    <property type="entry name" value="DapF"/>
    <property type="match status" value="1"/>
</dbReference>
<comment type="similarity">
    <text evidence="2 8">Belongs to the diaminopimelate epimerase family.</text>
</comment>
<feature type="binding site" evidence="8">
    <location>
        <begin position="214"/>
        <end position="215"/>
    </location>
    <ligand>
        <name>substrate</name>
    </ligand>
</feature>
<evidence type="ECO:0000256" key="2">
    <source>
        <dbReference type="ARBA" id="ARBA00010219"/>
    </source>
</evidence>
<evidence type="ECO:0000256" key="1">
    <source>
        <dbReference type="ARBA" id="ARBA00005196"/>
    </source>
</evidence>
<feature type="binding site" evidence="8">
    <location>
        <begin position="224"/>
        <end position="225"/>
    </location>
    <ligand>
        <name>substrate</name>
    </ligand>
</feature>
<dbReference type="RefSeq" id="WP_189484530.1">
    <property type="nucleotide sequence ID" value="NZ_BMZB01000001.1"/>
</dbReference>
<comment type="subcellular location">
    <subcellularLocation>
        <location evidence="8">Cytoplasm</location>
    </subcellularLocation>
</comment>
<feature type="binding site" evidence="8">
    <location>
        <position position="13"/>
    </location>
    <ligand>
        <name>substrate</name>
    </ligand>
</feature>
<gene>
    <name evidence="8 10" type="primary">dapF</name>
    <name evidence="10" type="ORF">GCM10011273_02200</name>
</gene>
<dbReference type="GO" id="GO:0009089">
    <property type="term" value="P:lysine biosynthetic process via diaminopimelate"/>
    <property type="evidence" value="ECO:0007669"/>
    <property type="project" value="UniProtKB-UniRule"/>
</dbReference>
<feature type="site" description="Could be important to modulate the pK values of the two catalytic cysteine residues" evidence="8">
    <location>
        <position position="165"/>
    </location>
</feature>
<evidence type="ECO:0000256" key="5">
    <source>
        <dbReference type="ARBA" id="ARBA00023154"/>
    </source>
</evidence>
<dbReference type="Gene3D" id="3.10.310.10">
    <property type="entry name" value="Diaminopimelate Epimerase, Chain A, domain 1"/>
    <property type="match status" value="2"/>
</dbReference>
<keyword evidence="4 8" id="KW-0028">Amino-acid biosynthesis</keyword>
<evidence type="ECO:0000313" key="10">
    <source>
        <dbReference type="EMBL" id="GGZ21103.1"/>
    </source>
</evidence>
<evidence type="ECO:0000256" key="9">
    <source>
        <dbReference type="PROSITE-ProRule" id="PRU10125"/>
    </source>
</evidence>
<evidence type="ECO:0000256" key="8">
    <source>
        <dbReference type="HAMAP-Rule" id="MF_00197"/>
    </source>
</evidence>
<dbReference type="InterPro" id="IPR018510">
    <property type="entry name" value="DAP_epimerase_AS"/>
</dbReference>
<organism evidence="10 11">
    <name type="scientific">Asticcacaulis endophyticus</name>
    <dbReference type="NCBI Taxonomy" id="1395890"/>
    <lineage>
        <taxon>Bacteria</taxon>
        <taxon>Pseudomonadati</taxon>
        <taxon>Pseudomonadota</taxon>
        <taxon>Alphaproteobacteria</taxon>
        <taxon>Caulobacterales</taxon>
        <taxon>Caulobacteraceae</taxon>
        <taxon>Asticcacaulis</taxon>
    </lineage>
</organism>
<comment type="caution">
    <text evidence="10">The sequence shown here is derived from an EMBL/GenBank/DDBJ whole genome shotgun (WGS) entry which is preliminary data.</text>
</comment>
<dbReference type="PANTHER" id="PTHR31689:SF0">
    <property type="entry name" value="DIAMINOPIMELATE EPIMERASE"/>
    <property type="match status" value="1"/>
</dbReference>
<dbReference type="PANTHER" id="PTHR31689">
    <property type="entry name" value="DIAMINOPIMELATE EPIMERASE, CHLOROPLASTIC"/>
    <property type="match status" value="1"/>
</dbReference>